<keyword evidence="2" id="KW-1185">Reference proteome</keyword>
<dbReference type="AlphaFoldDB" id="A0ABD2HU43"/>
<protein>
    <recommendedName>
        <fullName evidence="3">DNA-directed DNA polymerase</fullName>
    </recommendedName>
</protein>
<comment type="caution">
    <text evidence="1">The sequence shown here is derived from an EMBL/GenBank/DDBJ whole genome shotgun (WGS) entry which is preliminary data.</text>
</comment>
<accession>A0ABD2HU43</accession>
<proteinExistence type="predicted"/>
<evidence type="ECO:0008006" key="3">
    <source>
        <dbReference type="Google" id="ProtNLM"/>
    </source>
</evidence>
<gene>
    <name evidence="1" type="ORF">niasHS_015436</name>
</gene>
<dbReference type="InterPro" id="IPR043502">
    <property type="entry name" value="DNA/RNA_pol_sf"/>
</dbReference>
<evidence type="ECO:0000313" key="2">
    <source>
        <dbReference type="Proteomes" id="UP001620645"/>
    </source>
</evidence>
<dbReference type="PANTHER" id="PTHR33568">
    <property type="entry name" value="DNA POLYMERASE"/>
    <property type="match status" value="1"/>
</dbReference>
<evidence type="ECO:0000313" key="1">
    <source>
        <dbReference type="EMBL" id="KAL3071914.1"/>
    </source>
</evidence>
<organism evidence="1 2">
    <name type="scientific">Heterodera schachtii</name>
    <name type="common">Sugarbeet cyst nematode worm</name>
    <name type="synonym">Tylenchus schachtii</name>
    <dbReference type="NCBI Taxonomy" id="97005"/>
    <lineage>
        <taxon>Eukaryota</taxon>
        <taxon>Metazoa</taxon>
        <taxon>Ecdysozoa</taxon>
        <taxon>Nematoda</taxon>
        <taxon>Chromadorea</taxon>
        <taxon>Rhabditida</taxon>
        <taxon>Tylenchina</taxon>
        <taxon>Tylenchomorpha</taxon>
        <taxon>Tylenchoidea</taxon>
        <taxon>Heteroderidae</taxon>
        <taxon>Heteroderinae</taxon>
        <taxon>Heterodera</taxon>
    </lineage>
</organism>
<dbReference type="Gene3D" id="3.90.1600.10">
    <property type="entry name" value="Palm domain of DNA polymerase"/>
    <property type="match status" value="1"/>
</dbReference>
<dbReference type="EMBL" id="JBICCN010000379">
    <property type="protein sequence ID" value="KAL3071914.1"/>
    <property type="molecule type" value="Genomic_DNA"/>
</dbReference>
<dbReference type="Proteomes" id="UP001620645">
    <property type="component" value="Unassembled WGS sequence"/>
</dbReference>
<dbReference type="InterPro" id="IPR023211">
    <property type="entry name" value="DNA_pol_palm_dom_sf"/>
</dbReference>
<name>A0ABD2HU43_HETSC</name>
<dbReference type="SUPFAM" id="SSF56672">
    <property type="entry name" value="DNA/RNA polymerases"/>
    <property type="match status" value="1"/>
</dbReference>
<reference evidence="1 2" key="1">
    <citation type="submission" date="2024-10" db="EMBL/GenBank/DDBJ databases">
        <authorList>
            <person name="Kim D."/>
        </authorList>
    </citation>
    <scope>NUCLEOTIDE SEQUENCE [LARGE SCALE GENOMIC DNA]</scope>
    <source>
        <strain evidence="1">Taebaek</strain>
    </source>
</reference>
<dbReference type="PANTHER" id="PTHR33568:SF3">
    <property type="entry name" value="DNA-DIRECTED DNA POLYMERASE"/>
    <property type="match status" value="1"/>
</dbReference>
<sequence>MGGTSQTPLKLSIDYLLSIPNKKPRLGFLINELLGEMIQDGAGTSLSSSKTTKDYVRKLNNTVEHVPRFQYTKVKSRFSIEDVPADPEGLLAGIFQYSIDTAVADSHERGIRPTHLGCLISSPLFTGGTFQSPSGKSRTTRKKQQNVMLWGEPFTVVVTTVDRRGLPSKRNLRGGARRALAAVHHRVNDRSLIKCAPSNRRRSADGESGDLLCFPLCITCAKEHPSGGVDPDYRCEHSDQQRGWGSTCTSIELNAALDEGYRVTKVFRVLEYEQSDDQLFRPYIAEFMALKIHASGFDNSIKGHVEKEQQFCPRGCRTTFITDDPVTLAEYLDDNSIEVTSIDQLNDEHILITYLHKKDWVDEHSCSNIVISLWTTSAARLVLLKAMQKVVRSPGSELLYTDTDSLILVHPEELCPLKTGTHLGQFTDEYPDHDIVEFCSGRAKQYGLCLRRKGAEANALTLNYDVLNNQGMRYETFKKRKSFDTRQRVTMRQS</sequence>